<dbReference type="PANTHER" id="PTHR33223:SF10">
    <property type="entry name" value="AMINOTRANSFERASE-LIKE PLANT MOBILE DOMAIN-CONTAINING PROTEIN"/>
    <property type="match status" value="1"/>
</dbReference>
<evidence type="ECO:0000313" key="2">
    <source>
        <dbReference type="EMBL" id="KAK6140774.1"/>
    </source>
</evidence>
<dbReference type="PANTHER" id="PTHR33223">
    <property type="entry name" value="CCHC-TYPE DOMAIN-CONTAINING PROTEIN"/>
    <property type="match status" value="1"/>
</dbReference>
<protein>
    <recommendedName>
        <fullName evidence="4">Retrotransposon gag domain-containing protein</fullName>
    </recommendedName>
</protein>
<comment type="caution">
    <text evidence="2">The sequence shown here is derived from an EMBL/GenBank/DDBJ whole genome shotgun (WGS) entry which is preliminary data.</text>
</comment>
<evidence type="ECO:0000313" key="3">
    <source>
        <dbReference type="Proteomes" id="UP001318860"/>
    </source>
</evidence>
<keyword evidence="3" id="KW-1185">Reference proteome</keyword>
<accession>A0ABR0W369</accession>
<evidence type="ECO:0008006" key="4">
    <source>
        <dbReference type="Google" id="ProtNLM"/>
    </source>
</evidence>
<evidence type="ECO:0000256" key="1">
    <source>
        <dbReference type="SAM" id="MobiDB-lite"/>
    </source>
</evidence>
<sequence>MPKAFNDEAEVRSKRGLEKAGTEIVKENNHKQKLEEMNEKLGVIWKEVKKPSTNLFSPTESSFVEGITREEIPSSFEMPEMENYDGTSDLWDHLENFQAHMMLHRETDAIKCRAFSATLSKNARVWYKKALAHLMGVHQKQDESLRDFIQRFNKEALEIEDLDQSVALAALMNGVRKIITICLFLGKKPLYRLTSLIG</sequence>
<gene>
    <name evidence="2" type="ORF">DH2020_025493</name>
</gene>
<reference evidence="2 3" key="1">
    <citation type="journal article" date="2021" name="Comput. Struct. Biotechnol. J.">
        <title>De novo genome assembly of the potent medicinal plant Rehmannia glutinosa using nanopore technology.</title>
        <authorList>
            <person name="Ma L."/>
            <person name="Dong C."/>
            <person name="Song C."/>
            <person name="Wang X."/>
            <person name="Zheng X."/>
            <person name="Niu Y."/>
            <person name="Chen S."/>
            <person name="Feng W."/>
        </authorList>
    </citation>
    <scope>NUCLEOTIDE SEQUENCE [LARGE SCALE GENOMIC DNA]</scope>
    <source>
        <strain evidence="2">DH-2019</strain>
    </source>
</reference>
<proteinExistence type="predicted"/>
<name>A0ABR0W369_REHGL</name>
<organism evidence="2 3">
    <name type="scientific">Rehmannia glutinosa</name>
    <name type="common">Chinese foxglove</name>
    <dbReference type="NCBI Taxonomy" id="99300"/>
    <lineage>
        <taxon>Eukaryota</taxon>
        <taxon>Viridiplantae</taxon>
        <taxon>Streptophyta</taxon>
        <taxon>Embryophyta</taxon>
        <taxon>Tracheophyta</taxon>
        <taxon>Spermatophyta</taxon>
        <taxon>Magnoliopsida</taxon>
        <taxon>eudicotyledons</taxon>
        <taxon>Gunneridae</taxon>
        <taxon>Pentapetalae</taxon>
        <taxon>asterids</taxon>
        <taxon>lamiids</taxon>
        <taxon>Lamiales</taxon>
        <taxon>Orobanchaceae</taxon>
        <taxon>Rehmannieae</taxon>
        <taxon>Rehmannia</taxon>
    </lineage>
</organism>
<dbReference type="Proteomes" id="UP001318860">
    <property type="component" value="Unassembled WGS sequence"/>
</dbReference>
<dbReference type="EMBL" id="JABTTQ020000258">
    <property type="protein sequence ID" value="KAK6140774.1"/>
    <property type="molecule type" value="Genomic_DNA"/>
</dbReference>
<feature type="region of interest" description="Disordered" evidence="1">
    <location>
        <begin position="1"/>
        <end position="22"/>
    </location>
</feature>